<name>A0A1H8L5L9_9ACTN</name>
<dbReference type="InterPro" id="IPR014044">
    <property type="entry name" value="CAP_dom"/>
</dbReference>
<reference evidence="4 5" key="1">
    <citation type="submission" date="2016-10" db="EMBL/GenBank/DDBJ databases">
        <authorList>
            <person name="de Groot N.N."/>
        </authorList>
    </citation>
    <scope>NUCLEOTIDE SEQUENCE [LARGE SCALE GENOMIC DNA]</scope>
    <source>
        <strain evidence="4 5">CGMCC 4.2026</strain>
    </source>
</reference>
<feature type="compositionally biased region" description="Low complexity" evidence="1">
    <location>
        <begin position="84"/>
        <end position="110"/>
    </location>
</feature>
<feature type="compositionally biased region" description="Low complexity" evidence="1">
    <location>
        <begin position="8"/>
        <end position="17"/>
    </location>
</feature>
<feature type="region of interest" description="Disordered" evidence="1">
    <location>
        <begin position="63"/>
        <end position="158"/>
    </location>
</feature>
<protein>
    <submittedName>
        <fullName evidence="4">Uncharacterized conserved protein YkwD, contains CAP (CSP/antigen 5/PR1) domain</fullName>
    </submittedName>
</protein>
<keyword evidence="2" id="KW-1133">Transmembrane helix</keyword>
<keyword evidence="2" id="KW-0472">Membrane</keyword>
<evidence type="ECO:0000256" key="2">
    <source>
        <dbReference type="SAM" id="Phobius"/>
    </source>
</evidence>
<accession>A0A1H8L5L9</accession>
<feature type="region of interest" description="Disordered" evidence="1">
    <location>
        <begin position="1"/>
        <end position="29"/>
    </location>
</feature>
<feature type="compositionally biased region" description="Polar residues" evidence="1">
    <location>
        <begin position="66"/>
        <end position="82"/>
    </location>
</feature>
<evidence type="ECO:0000259" key="3">
    <source>
        <dbReference type="Pfam" id="PF00188"/>
    </source>
</evidence>
<dbReference type="Pfam" id="PF00188">
    <property type="entry name" value="CAP"/>
    <property type="match status" value="1"/>
</dbReference>
<keyword evidence="2" id="KW-0812">Transmembrane</keyword>
<dbReference type="RefSeq" id="WP_075017033.1">
    <property type="nucleotide sequence ID" value="NZ_FODD01000015.1"/>
</dbReference>
<dbReference type="InterPro" id="IPR035940">
    <property type="entry name" value="CAP_sf"/>
</dbReference>
<dbReference type="SUPFAM" id="SSF55797">
    <property type="entry name" value="PR-1-like"/>
    <property type="match status" value="1"/>
</dbReference>
<feature type="transmembrane region" description="Helical" evidence="2">
    <location>
        <begin position="31"/>
        <end position="52"/>
    </location>
</feature>
<dbReference type="PANTHER" id="PTHR31157:SF1">
    <property type="entry name" value="SCP DOMAIN-CONTAINING PROTEIN"/>
    <property type="match status" value="1"/>
</dbReference>
<keyword evidence="5" id="KW-1185">Reference proteome</keyword>
<dbReference type="EMBL" id="FODD01000015">
    <property type="protein sequence ID" value="SEO00472.1"/>
    <property type="molecule type" value="Genomic_DNA"/>
</dbReference>
<proteinExistence type="predicted"/>
<feature type="domain" description="SCP" evidence="3">
    <location>
        <begin position="173"/>
        <end position="287"/>
    </location>
</feature>
<dbReference type="Proteomes" id="UP000181951">
    <property type="component" value="Unassembled WGS sequence"/>
</dbReference>
<dbReference type="STRING" id="310780.SAMN05216267_101545"/>
<feature type="compositionally biased region" description="Basic residues" evidence="1">
    <location>
        <begin position="18"/>
        <end position="29"/>
    </location>
</feature>
<feature type="compositionally biased region" description="Low complexity" evidence="1">
    <location>
        <begin position="123"/>
        <end position="146"/>
    </location>
</feature>
<organism evidence="4 5">
    <name type="scientific">Actinacidiphila rubida</name>
    <dbReference type="NCBI Taxonomy" id="310780"/>
    <lineage>
        <taxon>Bacteria</taxon>
        <taxon>Bacillati</taxon>
        <taxon>Actinomycetota</taxon>
        <taxon>Actinomycetes</taxon>
        <taxon>Kitasatosporales</taxon>
        <taxon>Streptomycetaceae</taxon>
        <taxon>Actinacidiphila</taxon>
    </lineage>
</organism>
<gene>
    <name evidence="4" type="ORF">SAMN05216267_101545</name>
</gene>
<evidence type="ECO:0000256" key="1">
    <source>
        <dbReference type="SAM" id="MobiDB-lite"/>
    </source>
</evidence>
<evidence type="ECO:0000313" key="4">
    <source>
        <dbReference type="EMBL" id="SEO00472.1"/>
    </source>
</evidence>
<dbReference type="CDD" id="cd05379">
    <property type="entry name" value="CAP_bacterial"/>
    <property type="match status" value="1"/>
</dbReference>
<dbReference type="Gene3D" id="3.40.33.10">
    <property type="entry name" value="CAP"/>
    <property type="match status" value="1"/>
</dbReference>
<dbReference type="AlphaFoldDB" id="A0A1H8L5L9"/>
<sequence length="289" mass="29030">MGRHSRHAQSAAPQQAPRSHRGRRKHHPVRTGLLASSAAMAAGAVAVSSGLLSGVTGHLPYGDSGASGTQADGASPTGSGSDVPSPLGGSGTPTSGATTTTAGSPSAGTAHTPTASPSASPGRTATRSAAPSPTRTTAAPTRAVTTKPDVHATPSANSPATLDAVAGARAQILTLVNQQRATAGCKALTASSSLDKLAQNFSDDMAARGFFDHTDPDGHTPWDRAKALGITNLGGENIARGQSDAEAVMTAWMNSPGHRANILDCDYTTLGVGIHFGPGGPWWTQDFGF</sequence>
<dbReference type="PANTHER" id="PTHR31157">
    <property type="entry name" value="SCP DOMAIN-CONTAINING PROTEIN"/>
    <property type="match status" value="1"/>
</dbReference>
<dbReference type="OrthoDB" id="68195at2"/>
<feature type="compositionally biased region" description="Polar residues" evidence="1">
    <location>
        <begin position="111"/>
        <end position="121"/>
    </location>
</feature>
<evidence type="ECO:0000313" key="5">
    <source>
        <dbReference type="Proteomes" id="UP000181951"/>
    </source>
</evidence>